<feature type="compositionally biased region" description="Low complexity" evidence="1">
    <location>
        <begin position="10"/>
        <end position="20"/>
    </location>
</feature>
<feature type="compositionally biased region" description="Low complexity" evidence="1">
    <location>
        <begin position="125"/>
        <end position="136"/>
    </location>
</feature>
<dbReference type="AlphaFoldDB" id="A0A926VIZ7"/>
<dbReference type="EMBL" id="JACJPW010000088">
    <property type="protein sequence ID" value="MBD2184590.1"/>
    <property type="molecule type" value="Genomic_DNA"/>
</dbReference>
<organism evidence="3 4">
    <name type="scientific">Aerosakkonema funiforme FACHB-1375</name>
    <dbReference type="NCBI Taxonomy" id="2949571"/>
    <lineage>
        <taxon>Bacteria</taxon>
        <taxon>Bacillati</taxon>
        <taxon>Cyanobacteriota</taxon>
        <taxon>Cyanophyceae</taxon>
        <taxon>Oscillatoriophycideae</taxon>
        <taxon>Aerosakkonematales</taxon>
        <taxon>Aerosakkonemataceae</taxon>
        <taxon>Aerosakkonema</taxon>
    </lineage>
</organism>
<feature type="region of interest" description="Disordered" evidence="1">
    <location>
        <begin position="1"/>
        <end position="28"/>
    </location>
</feature>
<proteinExistence type="predicted"/>
<feature type="region of interest" description="Disordered" evidence="1">
    <location>
        <begin position="85"/>
        <end position="190"/>
    </location>
</feature>
<keyword evidence="4" id="KW-1185">Reference proteome</keyword>
<keyword evidence="2" id="KW-0472">Membrane</keyword>
<evidence type="ECO:0000313" key="4">
    <source>
        <dbReference type="Proteomes" id="UP000641646"/>
    </source>
</evidence>
<reference evidence="3" key="2">
    <citation type="submission" date="2020-08" db="EMBL/GenBank/DDBJ databases">
        <authorList>
            <person name="Chen M."/>
            <person name="Teng W."/>
            <person name="Zhao L."/>
            <person name="Hu C."/>
            <person name="Zhou Y."/>
            <person name="Han B."/>
            <person name="Song L."/>
            <person name="Shu W."/>
        </authorList>
    </citation>
    <scope>NUCLEOTIDE SEQUENCE</scope>
    <source>
        <strain evidence="3">FACHB-1375</strain>
    </source>
</reference>
<comment type="caution">
    <text evidence="3">The sequence shown here is derived from an EMBL/GenBank/DDBJ whole genome shotgun (WGS) entry which is preliminary data.</text>
</comment>
<protein>
    <submittedName>
        <fullName evidence="3">Uncharacterized protein</fullName>
    </submittedName>
</protein>
<dbReference type="RefSeq" id="WP_190471260.1">
    <property type="nucleotide sequence ID" value="NZ_JACJPW010000088.1"/>
</dbReference>
<gene>
    <name evidence="3" type="ORF">H6G03_26560</name>
</gene>
<reference evidence="3" key="1">
    <citation type="journal article" date="2015" name="ISME J.">
        <title>Draft Genome Sequence of Streptomyces incarnatus NRRL8089, which Produces the Nucleoside Antibiotic Sinefungin.</title>
        <authorList>
            <person name="Oshima K."/>
            <person name="Hattori M."/>
            <person name="Shimizu H."/>
            <person name="Fukuda K."/>
            <person name="Nemoto M."/>
            <person name="Inagaki K."/>
            <person name="Tamura T."/>
        </authorList>
    </citation>
    <scope>NUCLEOTIDE SEQUENCE</scope>
    <source>
        <strain evidence="3">FACHB-1375</strain>
    </source>
</reference>
<evidence type="ECO:0000256" key="1">
    <source>
        <dbReference type="SAM" id="MobiDB-lite"/>
    </source>
</evidence>
<sequence length="190" mass="20620">MSNQIRRDSNSSVNSSNNISDEAAYREGYRTGRDSERIMAEDRYVARENNSAATGLTMGLALALLAGLAGGAFYYLNQRQEPSRQTAPSTQIVPVPVPNNSQPQTPSRNKETTIIERTIDKTRDVVPVPQQPSAAPSREESSQKSSNSAPNINITVPPAQQQQTENKSAPAQSETNGGSQENSNSDRSDR</sequence>
<feature type="compositionally biased region" description="Basic and acidic residues" evidence="1">
    <location>
        <begin position="108"/>
        <end position="124"/>
    </location>
</feature>
<feature type="transmembrane region" description="Helical" evidence="2">
    <location>
        <begin position="52"/>
        <end position="76"/>
    </location>
</feature>
<keyword evidence="2" id="KW-1133">Transmembrane helix</keyword>
<name>A0A926VIZ7_9CYAN</name>
<keyword evidence="2" id="KW-0812">Transmembrane</keyword>
<feature type="compositionally biased region" description="Low complexity" evidence="1">
    <location>
        <begin position="98"/>
        <end position="107"/>
    </location>
</feature>
<accession>A0A926VIZ7</accession>
<dbReference type="Proteomes" id="UP000641646">
    <property type="component" value="Unassembled WGS sequence"/>
</dbReference>
<evidence type="ECO:0000256" key="2">
    <source>
        <dbReference type="SAM" id="Phobius"/>
    </source>
</evidence>
<evidence type="ECO:0000313" key="3">
    <source>
        <dbReference type="EMBL" id="MBD2184590.1"/>
    </source>
</evidence>
<feature type="compositionally biased region" description="Polar residues" evidence="1">
    <location>
        <begin position="152"/>
        <end position="183"/>
    </location>
</feature>